<feature type="region of interest" description="Disordered" evidence="1">
    <location>
        <begin position="196"/>
        <end position="236"/>
    </location>
</feature>
<sequence>MASLTPGILQKLLQNVGNKDAKVVGEHRSALLQVIGIVPSLDDDPWKSRGFYLRVSDSLHSAYVSVLAEDVELIMSDQIQLGQFIHVTRLDPCSPVPVLCGLKPVPKRRPCVGDPKDLISSDALTARKTVESKTGKRCGGLEKKVEVKENLKEKTKRLMERDDVKSNYDSRRLSLSNGKVTGPDIRRLSLDSVRKGWDRSPGGNNAFTPVSKSKSRDSPCGIDSVIENRKHSSKEKTVKQLLISPLKSKNVMVSPKPPTPSKCIRKDLRSSENTALPAHLKKEDPRFRNQSEPKILRNSVPDTIHNLGREVRGYRNASFSSAVHAMEEASAAEGVIRCMSKFAELCESSEEDAAGPLVEQFLNLHDEMKNVAVVIKALVEKRILEANSNTSCSSQHGLSDMHCNFADRNALAWVQAAVETDLSKFSLLRKEQKKAVRKGEKCIYLMIENSPKKSETEKSPSKIKKSPGNYDNHKADLNLKKSPTSSRVIHRTTKRVNVEREEWLKGNGLKDAAELSEKLLSYSREWFLNYMEKFLVKGSGRSTDRSNSETASLLGHLKRVNKWLDDSIHQDCGVDDRLEDLKKKLYGFLLDNVDTAIQAKR</sequence>
<dbReference type="Proteomes" id="UP001161247">
    <property type="component" value="Chromosome 4"/>
</dbReference>
<organism evidence="4 5">
    <name type="scientific">Oldenlandia corymbosa var. corymbosa</name>
    <dbReference type="NCBI Taxonomy" id="529605"/>
    <lineage>
        <taxon>Eukaryota</taxon>
        <taxon>Viridiplantae</taxon>
        <taxon>Streptophyta</taxon>
        <taxon>Embryophyta</taxon>
        <taxon>Tracheophyta</taxon>
        <taxon>Spermatophyta</taxon>
        <taxon>Magnoliopsida</taxon>
        <taxon>eudicotyledons</taxon>
        <taxon>Gunneridae</taxon>
        <taxon>Pentapetalae</taxon>
        <taxon>asterids</taxon>
        <taxon>lamiids</taxon>
        <taxon>Gentianales</taxon>
        <taxon>Rubiaceae</taxon>
        <taxon>Rubioideae</taxon>
        <taxon>Spermacoceae</taxon>
        <taxon>Hedyotis-Oldenlandia complex</taxon>
        <taxon>Oldenlandia</taxon>
    </lineage>
</organism>
<dbReference type="Pfam" id="PF21647">
    <property type="entry name" value="DUF6857"/>
    <property type="match status" value="1"/>
</dbReference>
<feature type="domain" description="DUF936" evidence="2">
    <location>
        <begin position="4"/>
        <end position="119"/>
    </location>
</feature>
<dbReference type="PANTHER" id="PTHR31928:SF7">
    <property type="entry name" value="FACTOR 1-DELTA, PUTATIVE (DUF936)-RELATED"/>
    <property type="match status" value="1"/>
</dbReference>
<protein>
    <submittedName>
        <fullName evidence="4">OLC1v1001715C1</fullName>
    </submittedName>
</protein>
<dbReference type="EMBL" id="OX459121">
    <property type="protein sequence ID" value="CAI9103263.1"/>
    <property type="molecule type" value="Genomic_DNA"/>
</dbReference>
<evidence type="ECO:0000313" key="4">
    <source>
        <dbReference type="EMBL" id="CAI9103263.1"/>
    </source>
</evidence>
<feature type="compositionally biased region" description="Polar residues" evidence="1">
    <location>
        <begin position="202"/>
        <end position="212"/>
    </location>
</feature>
<evidence type="ECO:0000313" key="5">
    <source>
        <dbReference type="Proteomes" id="UP001161247"/>
    </source>
</evidence>
<accession>A0AAV1D6L8</accession>
<evidence type="ECO:0000259" key="3">
    <source>
        <dbReference type="Pfam" id="PF21647"/>
    </source>
</evidence>
<keyword evidence="5" id="KW-1185">Reference proteome</keyword>
<dbReference type="InterPro" id="IPR048297">
    <property type="entry name" value="DUF936_dom_pln"/>
</dbReference>
<dbReference type="Pfam" id="PF06075">
    <property type="entry name" value="DUF936"/>
    <property type="match status" value="1"/>
</dbReference>
<reference evidence="4" key="1">
    <citation type="submission" date="2023-03" db="EMBL/GenBank/DDBJ databases">
        <authorList>
            <person name="Julca I."/>
        </authorList>
    </citation>
    <scope>NUCLEOTIDE SEQUENCE</scope>
</reference>
<dbReference type="AlphaFoldDB" id="A0AAV1D6L8"/>
<name>A0AAV1D6L8_OLDCO</name>
<feature type="compositionally biased region" description="Basic and acidic residues" evidence="1">
    <location>
        <begin position="226"/>
        <end position="236"/>
    </location>
</feature>
<gene>
    <name evidence="4" type="ORF">OLC1_LOCUS12472</name>
</gene>
<proteinExistence type="predicted"/>
<dbReference type="InterPro" id="IPR049172">
    <property type="entry name" value="DUF6857_pln"/>
</dbReference>
<evidence type="ECO:0000256" key="1">
    <source>
        <dbReference type="SAM" id="MobiDB-lite"/>
    </source>
</evidence>
<feature type="domain" description="DUF6857" evidence="3">
    <location>
        <begin position="291"/>
        <end position="599"/>
    </location>
</feature>
<dbReference type="PANTHER" id="PTHR31928">
    <property type="entry name" value="EXPRESSED PROTEIN"/>
    <property type="match status" value="1"/>
</dbReference>
<evidence type="ECO:0000259" key="2">
    <source>
        <dbReference type="Pfam" id="PF06075"/>
    </source>
</evidence>
<dbReference type="InterPro" id="IPR010341">
    <property type="entry name" value="DUF936_pln"/>
</dbReference>
<feature type="region of interest" description="Disordered" evidence="1">
    <location>
        <begin position="453"/>
        <end position="490"/>
    </location>
</feature>